<proteinExistence type="predicted"/>
<feature type="region of interest" description="Disordered" evidence="1">
    <location>
        <begin position="300"/>
        <end position="495"/>
    </location>
</feature>
<dbReference type="AlphaFoldDB" id="A0A2X0LEA5"/>
<reference evidence="3" key="1">
    <citation type="submission" date="2016-10" db="EMBL/GenBank/DDBJ databases">
        <authorList>
            <person name="Jeantristanb JTB J.-T."/>
            <person name="Ricardo R."/>
        </authorList>
    </citation>
    <scope>NUCLEOTIDE SEQUENCE [LARGE SCALE GENOMIC DNA]</scope>
</reference>
<feature type="compositionally biased region" description="Low complexity" evidence="1">
    <location>
        <begin position="371"/>
        <end position="382"/>
    </location>
</feature>
<keyword evidence="3" id="KW-1185">Reference proteome</keyword>
<dbReference type="Proteomes" id="UP000249723">
    <property type="component" value="Unassembled WGS sequence"/>
</dbReference>
<sequence>MQAPSPSCALATELNTICTRFGEILSRTSQIAAIAGVSFYSQVQQELSQQSIQSLLVEEAPVVDSSSARSIKHELRSHHELNDDLPTSSNELQRFWKRTMEDWIGQQLQARGDGPATSAVSPTNFTDSSMQPTNDSKPQLLLDPSNNVTSGSSLLSPHPMDPLNLGFSGTATPPFSPYASPSPHRAMSASPIPGSAPLSPFMPSTSIWYNILSREPTDSLDPSLTITGGASTSPTVSPFVLQPSPFLSPFQFASYYAASMVPVPSQGLAMPMPSSSGSTTPLATQFGSLEVEESYPWSSGNIGYETNHNATTMTPMVQPPTPTPFDNSVSTPDHSESPGARRLSSASLPRLVTTGLSPSTGYTQSPTINISGSLTPDPSSLDDSGHSRTRSLSVSESPNPGGRVSHHRRLSSGSVRYHPFPTPPRGDSSPHLQGLNDHSLSAIMTPSPSSLLSDFTSTTSNSPQSSNESASGAAPQKLVKKRRSRSTDTRSRTTRSVQYDENAVFSTNSVDVFIVHTQTRSKSEVTEQDVLELELDLEPGANAVTSTLYRTVHSRLPYTHEMLEQDCELRKSYHFVSSRAGAITKWIMSYDFGNPKVEEGQRQPRVRIEPVEPLSHCLPSDSILTFVHFPRDSMVVDPTHPIGSSAWWRVQACEGRHEHCPGTGAWTARWDEEGSERRPSRIVQHYAACSLHKDEGDFFCLGKFARAIKRVVPHRTT</sequence>
<dbReference type="EMBL" id="FMWP01000061">
    <property type="protein sequence ID" value="SCZ95229.1"/>
    <property type="molecule type" value="Genomic_DNA"/>
</dbReference>
<evidence type="ECO:0000256" key="1">
    <source>
        <dbReference type="SAM" id="MobiDB-lite"/>
    </source>
</evidence>
<dbReference type="OrthoDB" id="2536712at2759"/>
<gene>
    <name evidence="2" type="ORF">BZ3500_MVSOF-1268-A1-R1_CHR11-2G03370</name>
</gene>
<accession>A0A2X0LEA5</accession>
<organism evidence="2 3">
    <name type="scientific">Microbotryum saponariae</name>
    <dbReference type="NCBI Taxonomy" id="289078"/>
    <lineage>
        <taxon>Eukaryota</taxon>
        <taxon>Fungi</taxon>
        <taxon>Dikarya</taxon>
        <taxon>Basidiomycota</taxon>
        <taxon>Pucciniomycotina</taxon>
        <taxon>Microbotryomycetes</taxon>
        <taxon>Microbotryales</taxon>
        <taxon>Microbotryaceae</taxon>
        <taxon>Microbotryum</taxon>
    </lineage>
</organism>
<feature type="compositionally biased region" description="Polar residues" evidence="1">
    <location>
        <begin position="354"/>
        <end position="370"/>
    </location>
</feature>
<evidence type="ECO:0000313" key="2">
    <source>
        <dbReference type="EMBL" id="SCZ95229.1"/>
    </source>
</evidence>
<name>A0A2X0LEA5_9BASI</name>
<feature type="region of interest" description="Disordered" evidence="1">
    <location>
        <begin position="109"/>
        <end position="168"/>
    </location>
</feature>
<feature type="compositionally biased region" description="Polar residues" evidence="1">
    <location>
        <begin position="144"/>
        <end position="155"/>
    </location>
</feature>
<evidence type="ECO:0000313" key="3">
    <source>
        <dbReference type="Proteomes" id="UP000249723"/>
    </source>
</evidence>
<feature type="compositionally biased region" description="Low complexity" evidence="1">
    <location>
        <begin position="445"/>
        <end position="471"/>
    </location>
</feature>
<feature type="compositionally biased region" description="Polar residues" evidence="1">
    <location>
        <begin position="118"/>
        <end position="137"/>
    </location>
</feature>
<feature type="compositionally biased region" description="Polar residues" evidence="1">
    <location>
        <begin position="300"/>
        <end position="310"/>
    </location>
</feature>
<protein>
    <submittedName>
        <fullName evidence="2">BZ3500_MvSof-1268-A1-R1_Chr11-2g03370 protein</fullName>
    </submittedName>
</protein>